<dbReference type="NCBIfam" id="TIGR04096">
    <property type="entry name" value="dnd_rel_methyl"/>
    <property type="match status" value="2"/>
</dbReference>
<keyword evidence="2" id="KW-1185">Reference proteome</keyword>
<accession>A0ABT2MW64</accession>
<gene>
    <name evidence="1" type="ORF">NG799_20780</name>
</gene>
<dbReference type="InterPro" id="IPR024019">
    <property type="entry name" value="CHP04096"/>
</dbReference>
<name>A0ABT2MW64_9CYAN</name>
<dbReference type="EMBL" id="JAMXFF010000036">
    <property type="protein sequence ID" value="MCT7968747.1"/>
    <property type="molecule type" value="Genomic_DNA"/>
</dbReference>
<dbReference type="Proteomes" id="UP001525890">
    <property type="component" value="Unassembled WGS sequence"/>
</dbReference>
<keyword evidence="1" id="KW-0489">Methyltransferase</keyword>
<comment type="caution">
    <text evidence="1">The sequence shown here is derived from an EMBL/GenBank/DDBJ whole genome shotgun (WGS) entry which is preliminary data.</text>
</comment>
<sequence length="983" mass="112555">MDKSSLPLPQTKLDRLASVHRHLPRPLRLAGEAGILTAETTFLDYGGDANHHPADVVYLADILNIIQSPEERQDVLQDAWKLTENVLIVAASVTVSEVNQGKIAYGKEGVIPMNSVHTYYEKVELKRELERILSVEATPAGLGVYFIFRNPADAQIYHFNQGRSRSIIPPLNPDATALIAQEEILTPLMEFVADWGRLPKIKELSTAKAIIRQFGSLEQAFYQIQAATSEEIWQQIQEKCRQDALIYLASLIWEKQCVPSFSEFSPQIAANFRALFGNWTTAKESAQNLLSQLESPDAVTTACQNSPLGKKLPGALYVHFWAIESLDPILRLYEAVVRRHLGQVDGATLIKFNLEKPIISYLFYPEFDTDPHPALEASLRIHFPEGRIRYRDYRQADNPPVLHRKETFVTPDYPLYELFETLTREEEKLGLLNKSRGIGTRNGWLDYLAAAGVEIQGHTVIVSSESKTTYKPLKTTPKIERHRAAIVRNAISRPMRLGLEAGFFTEGTTFFDYGCGHGGDIKRIAEQGFSSSGWDPYYSPDTPRTPADVVNLGYIINVIEDLEERRQALIQSWELTQKVLIVASLVLVDDRNSGQVAYGDGVITRRHTFQKYYEQEELKQYIETVLQVEAIPVALGIYFVFRDQQLAQRIQSYRFRSRTTVPKLLKSFDEYREILTPLMEFASDRGRLPVPGELPQEPQIIAEFGNLRRAFKVIMEFTHPEEWEAITEKRRKDIITYIAVTNLLKRVQLSHLPLEIQNDIKALFPSYRTACIMAEQLVFSLNDIELVARSCKNSSVGLLKPNSFTVHVSALETLEPLLRIYEGVVSRAIGRMDEATLINFSLKKPRISYLFYPNFDQETHPILHTRMDIDLIDLRVIYRDYDNDDNPPILHRKDACVTPDYPQYEKLVKLTHQEENRGLLDRPWEIKTLKNWQKRLEENCAEIRGNIVYWRKDADPYRLKILKAAAALRSRQKKQMQPEPDLS</sequence>
<reference evidence="1 2" key="1">
    <citation type="journal article" date="2022" name="Front. Microbiol.">
        <title>High genomic differentiation and limited gene flow indicate recent cryptic speciation within the genus Laspinema (cyanobacteria).</title>
        <authorList>
            <person name="Stanojkovic A."/>
            <person name="Skoupy S."/>
            <person name="Skaloud P."/>
            <person name="Dvorak P."/>
        </authorList>
    </citation>
    <scope>NUCLEOTIDE SEQUENCE [LARGE SCALE GENOMIC DNA]</scope>
    <source>
        <strain evidence="1 2">D2a</strain>
    </source>
</reference>
<dbReference type="GO" id="GO:0008168">
    <property type="term" value="F:methyltransferase activity"/>
    <property type="evidence" value="ECO:0007669"/>
    <property type="project" value="UniProtKB-KW"/>
</dbReference>
<organism evidence="1 2">
    <name type="scientific">Laspinema palackyanum D2a</name>
    <dbReference type="NCBI Taxonomy" id="2953684"/>
    <lineage>
        <taxon>Bacteria</taxon>
        <taxon>Bacillati</taxon>
        <taxon>Cyanobacteriota</taxon>
        <taxon>Cyanophyceae</taxon>
        <taxon>Oscillatoriophycideae</taxon>
        <taxon>Oscillatoriales</taxon>
        <taxon>Laspinemataceae</taxon>
        <taxon>Laspinema</taxon>
        <taxon>Laspinema palackyanum</taxon>
    </lineage>
</organism>
<evidence type="ECO:0000313" key="2">
    <source>
        <dbReference type="Proteomes" id="UP001525890"/>
    </source>
</evidence>
<protein>
    <submittedName>
        <fullName evidence="1">DNA phosphorothioation-associated putative methyltransferase</fullName>
    </submittedName>
</protein>
<keyword evidence="1" id="KW-0808">Transferase</keyword>
<dbReference type="GO" id="GO:0032259">
    <property type="term" value="P:methylation"/>
    <property type="evidence" value="ECO:0007669"/>
    <property type="project" value="UniProtKB-KW"/>
</dbReference>
<evidence type="ECO:0000313" key="1">
    <source>
        <dbReference type="EMBL" id="MCT7968747.1"/>
    </source>
</evidence>
<proteinExistence type="predicted"/>